<keyword evidence="2" id="KW-0647">Proteasome</keyword>
<dbReference type="GO" id="GO:0008541">
    <property type="term" value="C:proteasome regulatory particle, lid subcomplex"/>
    <property type="evidence" value="ECO:0007669"/>
    <property type="project" value="TreeGrafter"/>
</dbReference>
<dbReference type="InterPro" id="IPR000717">
    <property type="entry name" value="PCI_dom"/>
</dbReference>
<dbReference type="Gene3D" id="1.10.10.10">
    <property type="entry name" value="Winged helix-like DNA-binding domain superfamily/Winged helix DNA-binding domain"/>
    <property type="match status" value="1"/>
</dbReference>
<dbReference type="InterPro" id="IPR040134">
    <property type="entry name" value="PSMD12/CSN4"/>
</dbReference>
<dbReference type="PROSITE" id="PS50250">
    <property type="entry name" value="PCI"/>
    <property type="match status" value="1"/>
</dbReference>
<comment type="similarity">
    <text evidence="1">Belongs to the proteasome subunit p55 family.</text>
</comment>
<name>A0A812X8D2_SYMPI</name>
<evidence type="ECO:0000256" key="2">
    <source>
        <dbReference type="ARBA" id="ARBA00022942"/>
    </source>
</evidence>
<dbReference type="Pfam" id="PF01399">
    <property type="entry name" value="PCI"/>
    <property type="match status" value="1"/>
</dbReference>
<dbReference type="SUPFAM" id="SSF46785">
    <property type="entry name" value="Winged helix' DNA-binding domain"/>
    <property type="match status" value="1"/>
</dbReference>
<evidence type="ECO:0000259" key="3">
    <source>
        <dbReference type="PROSITE" id="PS50250"/>
    </source>
</evidence>
<dbReference type="InterPro" id="IPR040896">
    <property type="entry name" value="RPN5_C"/>
</dbReference>
<proteinExistence type="inferred from homology"/>
<evidence type="ECO:0000256" key="1">
    <source>
        <dbReference type="ARBA" id="ARBA00006397"/>
    </source>
</evidence>
<dbReference type="GO" id="GO:0005737">
    <property type="term" value="C:cytoplasm"/>
    <property type="evidence" value="ECO:0007669"/>
    <property type="project" value="TreeGrafter"/>
</dbReference>
<dbReference type="AlphaFoldDB" id="A0A812X8D2"/>
<dbReference type="Pfam" id="PF18098">
    <property type="entry name" value="RPN5_C"/>
    <property type="match status" value="1"/>
</dbReference>
<evidence type="ECO:0000313" key="5">
    <source>
        <dbReference type="Proteomes" id="UP000649617"/>
    </source>
</evidence>
<evidence type="ECO:0000313" key="4">
    <source>
        <dbReference type="EMBL" id="CAE7709779.1"/>
    </source>
</evidence>
<dbReference type="OrthoDB" id="268763at2759"/>
<reference evidence="4" key="1">
    <citation type="submission" date="2021-02" db="EMBL/GenBank/DDBJ databases">
        <authorList>
            <person name="Dougan E. K."/>
            <person name="Rhodes N."/>
            <person name="Thang M."/>
            <person name="Chan C."/>
        </authorList>
    </citation>
    <scope>NUCLEOTIDE SEQUENCE</scope>
</reference>
<dbReference type="FunFam" id="1.10.10.10:FF:000070">
    <property type="entry name" value="26S proteasome non-ATPase regulatory subunit 12"/>
    <property type="match status" value="1"/>
</dbReference>
<comment type="caution">
    <text evidence="4">The sequence shown here is derived from an EMBL/GenBank/DDBJ whole genome shotgun (WGS) entry which is preliminary data.</text>
</comment>
<dbReference type="EMBL" id="CAJNIZ010045081">
    <property type="protein sequence ID" value="CAE7709779.1"/>
    <property type="molecule type" value="Genomic_DNA"/>
</dbReference>
<accession>A0A812X8D2</accession>
<dbReference type="PANTHER" id="PTHR10855">
    <property type="entry name" value="26S PROTEASOME NON-ATPASE REGULATORY SUBUNIT 12/COP9 SIGNALOSOME COMPLEX SUBUNIT 4"/>
    <property type="match status" value="1"/>
</dbReference>
<gene>
    <name evidence="4" type="primary">rpn502</name>
    <name evidence="4" type="ORF">SPIL2461_LOCUS20105</name>
</gene>
<dbReference type="SMART" id="SM00088">
    <property type="entry name" value="PINT"/>
    <property type="match status" value="1"/>
</dbReference>
<dbReference type="PANTHER" id="PTHR10855:SF1">
    <property type="entry name" value="26S PROTEASOME NON-ATPASE REGULATORY SUBUNIT 12"/>
    <property type="match status" value="1"/>
</dbReference>
<feature type="domain" description="PCI" evidence="3">
    <location>
        <begin position="108"/>
        <end position="297"/>
    </location>
</feature>
<organism evidence="4 5">
    <name type="scientific">Symbiodinium pilosum</name>
    <name type="common">Dinoflagellate</name>
    <dbReference type="NCBI Taxonomy" id="2952"/>
    <lineage>
        <taxon>Eukaryota</taxon>
        <taxon>Sar</taxon>
        <taxon>Alveolata</taxon>
        <taxon>Dinophyceae</taxon>
        <taxon>Suessiales</taxon>
        <taxon>Symbiodiniaceae</taxon>
        <taxon>Symbiodinium</taxon>
    </lineage>
</organism>
<sequence>MSFTSQAAKIAWDYAYEKVDGQEAVKRLGKATAGTAGGIVINHGVATLAHYAGRSLGPLGQFACTVLGNMAGSWVAEKFMEWVAWLFATDPMEGYRRACKELEVSENAHRLVIKRALAAFHPDKGSSLTSEQFEKKKLAFELIKATRNRMNTWDDEDVLSPYDNEHDDMLQKLDSLEAKKLDKVPTYRNLIRIFMKKEIVNWPLAKEDELKTHAVFQDSPHEGAKERWELLKKRVVQHNIKVVSEYYEQIHTKRLCELVGLGDKETEEELSELVCSKFVYARIDRPAGTIKFGKKQTYTDRLNSWSDNITRMLDLVENTSHLIQKEQMVHAARAKLKSKK</sequence>
<protein>
    <submittedName>
        <fullName evidence="4">Rpn502 protein</fullName>
    </submittedName>
</protein>
<dbReference type="Proteomes" id="UP000649617">
    <property type="component" value="Unassembled WGS sequence"/>
</dbReference>
<dbReference type="InterPro" id="IPR036390">
    <property type="entry name" value="WH_DNA-bd_sf"/>
</dbReference>
<keyword evidence="5" id="KW-1185">Reference proteome</keyword>
<dbReference type="GO" id="GO:0005634">
    <property type="term" value="C:nucleus"/>
    <property type="evidence" value="ECO:0007669"/>
    <property type="project" value="UniProtKB-ARBA"/>
</dbReference>
<dbReference type="InterPro" id="IPR036388">
    <property type="entry name" value="WH-like_DNA-bd_sf"/>
</dbReference>